<dbReference type="PROSITE" id="PS51704">
    <property type="entry name" value="GP_PDE"/>
    <property type="match status" value="1"/>
</dbReference>
<protein>
    <submittedName>
        <fullName evidence="2">Glycerophosphoryl diester phosphodiesterase</fullName>
    </submittedName>
</protein>
<dbReference type="CDD" id="cd08563">
    <property type="entry name" value="GDPD_TtGDE_like"/>
    <property type="match status" value="1"/>
</dbReference>
<dbReference type="SUPFAM" id="SSF51695">
    <property type="entry name" value="PLC-like phosphodiesterases"/>
    <property type="match status" value="1"/>
</dbReference>
<evidence type="ECO:0000313" key="3">
    <source>
        <dbReference type="Proteomes" id="UP000295632"/>
    </source>
</evidence>
<keyword evidence="3" id="KW-1185">Reference proteome</keyword>
<dbReference type="InterPro" id="IPR030395">
    <property type="entry name" value="GP_PDE_dom"/>
</dbReference>
<proteinExistence type="predicted"/>
<organism evidence="2 3">
    <name type="scientific">Aureibacillus halotolerans</name>
    <dbReference type="NCBI Taxonomy" id="1508390"/>
    <lineage>
        <taxon>Bacteria</taxon>
        <taxon>Bacillati</taxon>
        <taxon>Bacillota</taxon>
        <taxon>Bacilli</taxon>
        <taxon>Bacillales</taxon>
        <taxon>Bacillaceae</taxon>
        <taxon>Aureibacillus</taxon>
    </lineage>
</organism>
<dbReference type="PANTHER" id="PTHR46211:SF1">
    <property type="entry name" value="GLYCEROPHOSPHODIESTER PHOSPHODIESTERASE, CYTOPLASMIC"/>
    <property type="match status" value="1"/>
</dbReference>
<reference evidence="2 3" key="1">
    <citation type="submission" date="2019-03" db="EMBL/GenBank/DDBJ databases">
        <title>Genomic Encyclopedia of Type Strains, Phase IV (KMG-IV): sequencing the most valuable type-strain genomes for metagenomic binning, comparative biology and taxonomic classification.</title>
        <authorList>
            <person name="Goeker M."/>
        </authorList>
    </citation>
    <scope>NUCLEOTIDE SEQUENCE [LARGE SCALE GENOMIC DNA]</scope>
    <source>
        <strain evidence="2 3">DSM 28697</strain>
    </source>
</reference>
<evidence type="ECO:0000259" key="1">
    <source>
        <dbReference type="PROSITE" id="PS51704"/>
    </source>
</evidence>
<evidence type="ECO:0000313" key="2">
    <source>
        <dbReference type="EMBL" id="TDQ42223.1"/>
    </source>
</evidence>
<sequence>MAQPLIIAHRGASGTAPENTMAAFNRAIELGATAIELDIHLTKDGELAVIHDDTVDRTSNGSGLVGEMTINELQQLDAGSWFSDDFKEEKIPTLQEVFEAIPSTIMINVEIKNIPCYYNGIEQKVLDVLQQYKRIDSTVVSSFDHNSLQALASLNPDVRLGLLYAMNAVHHDRLVQTIDADIYSLHPMFIGISAAAAAAAEKTGLHVYPWTVNAEKDLQSWIDAGVSGIITNFPERMNALLKK</sequence>
<dbReference type="GO" id="GO:0008081">
    <property type="term" value="F:phosphoric diester hydrolase activity"/>
    <property type="evidence" value="ECO:0007669"/>
    <property type="project" value="InterPro"/>
</dbReference>
<dbReference type="InterPro" id="IPR017946">
    <property type="entry name" value="PLC-like_Pdiesterase_TIM-brl"/>
</dbReference>
<comment type="caution">
    <text evidence="2">The sequence shown here is derived from an EMBL/GenBank/DDBJ whole genome shotgun (WGS) entry which is preliminary data.</text>
</comment>
<gene>
    <name evidence="2" type="ORF">EV213_102254</name>
</gene>
<name>A0A4R6UAY8_9BACI</name>
<accession>A0A4R6UAY8</accession>
<dbReference type="Proteomes" id="UP000295632">
    <property type="component" value="Unassembled WGS sequence"/>
</dbReference>
<dbReference type="GO" id="GO:0006629">
    <property type="term" value="P:lipid metabolic process"/>
    <property type="evidence" value="ECO:0007669"/>
    <property type="project" value="InterPro"/>
</dbReference>
<dbReference type="AlphaFoldDB" id="A0A4R6UAY8"/>
<dbReference type="RefSeq" id="WP_243739975.1">
    <property type="nucleotide sequence ID" value="NZ_SNYJ01000002.1"/>
</dbReference>
<dbReference type="Pfam" id="PF03009">
    <property type="entry name" value="GDPD"/>
    <property type="match status" value="1"/>
</dbReference>
<dbReference type="Gene3D" id="3.20.20.190">
    <property type="entry name" value="Phosphatidylinositol (PI) phosphodiesterase"/>
    <property type="match status" value="1"/>
</dbReference>
<feature type="domain" description="GP-PDE" evidence="1">
    <location>
        <begin position="4"/>
        <end position="241"/>
    </location>
</feature>
<dbReference type="EMBL" id="SNYJ01000002">
    <property type="protein sequence ID" value="TDQ42223.1"/>
    <property type="molecule type" value="Genomic_DNA"/>
</dbReference>
<dbReference type="PANTHER" id="PTHR46211">
    <property type="entry name" value="GLYCEROPHOSPHORYL DIESTER PHOSPHODIESTERASE"/>
    <property type="match status" value="1"/>
</dbReference>